<evidence type="ECO:0000256" key="1">
    <source>
        <dbReference type="SAM" id="Phobius"/>
    </source>
</evidence>
<keyword evidence="3" id="KW-1185">Reference proteome</keyword>
<name>A0A157SM25_9BORD</name>
<keyword evidence="1" id="KW-0472">Membrane</keyword>
<feature type="transmembrane region" description="Helical" evidence="1">
    <location>
        <begin position="21"/>
        <end position="40"/>
    </location>
</feature>
<dbReference type="Proteomes" id="UP000076848">
    <property type="component" value="Unassembled WGS sequence"/>
</dbReference>
<feature type="transmembrane region" description="Helical" evidence="1">
    <location>
        <begin position="119"/>
        <end position="138"/>
    </location>
</feature>
<sequence length="140" mass="15755">MLPGFTKLAMLLPREGRTLRAFLWVFAAFGVLLLLTWLYVQAYGQSETFVSWILVGGLGITFYCMLVLWGLVAVRRLVRFRARSPQTRGKVPAGWSLLLWPYRKGDIERIDAAGRLAELMTFTFVLISVVGLALAVVLPH</sequence>
<keyword evidence="1" id="KW-1133">Transmembrane helix</keyword>
<proteinExistence type="predicted"/>
<reference evidence="2 3" key="1">
    <citation type="submission" date="2016-04" db="EMBL/GenBank/DDBJ databases">
        <authorList>
            <consortium name="Pathogen Informatics"/>
        </authorList>
    </citation>
    <scope>NUCLEOTIDE SEQUENCE [LARGE SCALE GENOMIC DNA]</scope>
    <source>
        <strain evidence="2 3">H050680373</strain>
    </source>
</reference>
<keyword evidence="1" id="KW-0812">Transmembrane</keyword>
<dbReference type="AlphaFoldDB" id="A0A157SM25"/>
<evidence type="ECO:0000313" key="2">
    <source>
        <dbReference type="EMBL" id="SAI71445.1"/>
    </source>
</evidence>
<accession>A0A157SM25</accession>
<evidence type="ECO:0008006" key="4">
    <source>
        <dbReference type="Google" id="ProtNLM"/>
    </source>
</evidence>
<protein>
    <recommendedName>
        <fullName evidence="4">Integral membrane protein</fullName>
    </recommendedName>
</protein>
<feature type="transmembrane region" description="Helical" evidence="1">
    <location>
        <begin position="52"/>
        <end position="74"/>
    </location>
</feature>
<evidence type="ECO:0000313" key="3">
    <source>
        <dbReference type="Proteomes" id="UP000076848"/>
    </source>
</evidence>
<dbReference type="EMBL" id="FKIF01000007">
    <property type="protein sequence ID" value="SAI71445.1"/>
    <property type="molecule type" value="Genomic_DNA"/>
</dbReference>
<gene>
    <name evidence="2" type="ORF">SAMEA3906486_03540</name>
</gene>
<organism evidence="2 3">
    <name type="scientific">Bordetella ansorpii</name>
    <dbReference type="NCBI Taxonomy" id="288768"/>
    <lineage>
        <taxon>Bacteria</taxon>
        <taxon>Pseudomonadati</taxon>
        <taxon>Pseudomonadota</taxon>
        <taxon>Betaproteobacteria</taxon>
        <taxon>Burkholderiales</taxon>
        <taxon>Alcaligenaceae</taxon>
        <taxon>Bordetella</taxon>
    </lineage>
</organism>